<keyword evidence="3" id="KW-0808">Transferase</keyword>
<dbReference type="Gene3D" id="3.40.50.2000">
    <property type="entry name" value="Glycogen Phosphorylase B"/>
    <property type="match status" value="2"/>
</dbReference>
<dbReference type="SUPFAM" id="SSF53756">
    <property type="entry name" value="UDP-Glycosyltransferase/glycogen phosphorylase"/>
    <property type="match status" value="1"/>
</dbReference>
<dbReference type="InterPro" id="IPR001296">
    <property type="entry name" value="Glyco_trans_1"/>
</dbReference>
<comment type="caution">
    <text evidence="3">The sequence shown here is derived from an EMBL/GenBank/DDBJ whole genome shotgun (WGS) entry which is preliminary data.</text>
</comment>
<feature type="domain" description="Glycosyl transferase family 1" evidence="1">
    <location>
        <begin position="218"/>
        <end position="370"/>
    </location>
</feature>
<dbReference type="Proteomes" id="UP000256845">
    <property type="component" value="Unassembled WGS sequence"/>
</dbReference>
<reference evidence="3 4" key="1">
    <citation type="submission" date="2018-07" db="EMBL/GenBank/DDBJ databases">
        <title>Genomic Encyclopedia of Type Strains, Phase III (KMG-III): the genomes of soil and plant-associated and newly described type strains.</title>
        <authorList>
            <person name="Whitman W."/>
        </authorList>
    </citation>
    <scope>NUCLEOTIDE SEQUENCE [LARGE SCALE GENOMIC DNA]</scope>
    <source>
        <strain evidence="3 4">CECT 8488</strain>
    </source>
</reference>
<feature type="domain" description="Glycosyltransferase subfamily 4-like N-terminal" evidence="2">
    <location>
        <begin position="83"/>
        <end position="200"/>
    </location>
</feature>
<dbReference type="Pfam" id="PF13439">
    <property type="entry name" value="Glyco_transf_4"/>
    <property type="match status" value="1"/>
</dbReference>
<organism evidence="3 4">
    <name type="scientific">Aestuariispira insulae</name>
    <dbReference type="NCBI Taxonomy" id="1461337"/>
    <lineage>
        <taxon>Bacteria</taxon>
        <taxon>Pseudomonadati</taxon>
        <taxon>Pseudomonadota</taxon>
        <taxon>Alphaproteobacteria</taxon>
        <taxon>Rhodospirillales</taxon>
        <taxon>Kiloniellaceae</taxon>
        <taxon>Aestuariispira</taxon>
    </lineage>
</organism>
<name>A0A3D9HK87_9PROT</name>
<proteinExistence type="predicted"/>
<dbReference type="RefSeq" id="WP_218044678.1">
    <property type="nucleotide sequence ID" value="NZ_QRDW01000005.1"/>
</dbReference>
<dbReference type="PANTHER" id="PTHR12526">
    <property type="entry name" value="GLYCOSYLTRANSFERASE"/>
    <property type="match status" value="1"/>
</dbReference>
<sequence length="399" mass="44121">MIKILTFTSLFPNQQQPNFGVFVENRLRHLKASGEVEAKVLAPVPWFPIASDRFGKYGKLAQVPEQEIRHGLEINHPRFPVIPKIGMIISPYLLYRAMRPIVRRIIESGYDFDLLDAHYFYPDGVAAALLARDFNKPFIITARGADLNQFPGFPIPKKWIRWAADQADGIITVSNALTEPLKDLCADMEKVTFLRNGVDLTGFQPMNQEQARQKYSVSGKIGVSVGGLIERKGHHITIDAVKEIPDLTFLIAGEGPERANLEAQIARNGLKDRVRLLGAVPHKELSELFSAADFSVLSSSSEGWANVLLESMASGTPVVATRIGGTDEVVTAPEAGLLVDQRAPGAIADGIRTLLDNMPERTATRAYAEKFSWDDTTQGQLRLFRKILAQEPGRLRPTG</sequence>
<dbReference type="Pfam" id="PF00534">
    <property type="entry name" value="Glycos_transf_1"/>
    <property type="match status" value="1"/>
</dbReference>
<gene>
    <name evidence="3" type="ORF">DFP90_105255</name>
</gene>
<evidence type="ECO:0000259" key="2">
    <source>
        <dbReference type="Pfam" id="PF13439"/>
    </source>
</evidence>
<dbReference type="AlphaFoldDB" id="A0A3D9HK87"/>
<accession>A0A3D9HK87</accession>
<dbReference type="InterPro" id="IPR028098">
    <property type="entry name" value="Glyco_trans_4-like_N"/>
</dbReference>
<dbReference type="EMBL" id="QRDW01000005">
    <property type="protein sequence ID" value="RED49883.1"/>
    <property type="molecule type" value="Genomic_DNA"/>
</dbReference>
<evidence type="ECO:0000313" key="3">
    <source>
        <dbReference type="EMBL" id="RED49883.1"/>
    </source>
</evidence>
<evidence type="ECO:0000259" key="1">
    <source>
        <dbReference type="Pfam" id="PF00534"/>
    </source>
</evidence>
<evidence type="ECO:0000313" key="4">
    <source>
        <dbReference type="Proteomes" id="UP000256845"/>
    </source>
</evidence>
<dbReference type="CDD" id="cd03798">
    <property type="entry name" value="GT4_WlbH-like"/>
    <property type="match status" value="1"/>
</dbReference>
<protein>
    <submittedName>
        <fullName evidence="3">Glycosyltransferase involved in cell wall biosynthesis</fullName>
    </submittedName>
</protein>
<dbReference type="GO" id="GO:0016757">
    <property type="term" value="F:glycosyltransferase activity"/>
    <property type="evidence" value="ECO:0007669"/>
    <property type="project" value="InterPro"/>
</dbReference>
<keyword evidence="4" id="KW-1185">Reference proteome</keyword>